<feature type="transmembrane region" description="Helical" evidence="6">
    <location>
        <begin position="245"/>
        <end position="264"/>
    </location>
</feature>
<dbReference type="InterPro" id="IPR011701">
    <property type="entry name" value="MFS"/>
</dbReference>
<evidence type="ECO:0000313" key="7">
    <source>
        <dbReference type="EMBL" id="KAF7722055.1"/>
    </source>
</evidence>
<dbReference type="Pfam" id="PF07690">
    <property type="entry name" value="MFS_1"/>
    <property type="match status" value="1"/>
</dbReference>
<dbReference type="Proteomes" id="UP000605846">
    <property type="component" value="Unassembled WGS sequence"/>
</dbReference>
<keyword evidence="8" id="KW-1185">Reference proteome</keyword>
<feature type="region of interest" description="Disordered" evidence="5">
    <location>
        <begin position="307"/>
        <end position="326"/>
    </location>
</feature>
<organism evidence="7 8">
    <name type="scientific">Apophysomyces ossiformis</name>
    <dbReference type="NCBI Taxonomy" id="679940"/>
    <lineage>
        <taxon>Eukaryota</taxon>
        <taxon>Fungi</taxon>
        <taxon>Fungi incertae sedis</taxon>
        <taxon>Mucoromycota</taxon>
        <taxon>Mucoromycotina</taxon>
        <taxon>Mucoromycetes</taxon>
        <taxon>Mucorales</taxon>
        <taxon>Mucorineae</taxon>
        <taxon>Mucoraceae</taxon>
        <taxon>Apophysomyces</taxon>
    </lineage>
</organism>
<feature type="transmembrane region" description="Helical" evidence="6">
    <location>
        <begin position="64"/>
        <end position="83"/>
    </location>
</feature>
<evidence type="ECO:0000256" key="3">
    <source>
        <dbReference type="ARBA" id="ARBA00022989"/>
    </source>
</evidence>
<dbReference type="InterPro" id="IPR049680">
    <property type="entry name" value="FLVCR1-2_SLC49-like"/>
</dbReference>
<dbReference type="SUPFAM" id="SSF103473">
    <property type="entry name" value="MFS general substrate transporter"/>
    <property type="match status" value="1"/>
</dbReference>
<feature type="transmembrane region" description="Helical" evidence="6">
    <location>
        <begin position="217"/>
        <end position="238"/>
    </location>
</feature>
<evidence type="ECO:0000256" key="4">
    <source>
        <dbReference type="ARBA" id="ARBA00023136"/>
    </source>
</evidence>
<dbReference type="PANTHER" id="PTHR10924:SF6">
    <property type="entry name" value="SOLUTE CARRIER FAMILY 49 MEMBER A3"/>
    <property type="match status" value="1"/>
</dbReference>
<dbReference type="Gene3D" id="1.20.1250.20">
    <property type="entry name" value="MFS general substrate transporter like domains"/>
    <property type="match status" value="1"/>
</dbReference>
<evidence type="ECO:0000256" key="2">
    <source>
        <dbReference type="ARBA" id="ARBA00022692"/>
    </source>
</evidence>
<dbReference type="AlphaFoldDB" id="A0A8H7EKY6"/>
<sequence>MVIGQAIASVGIPLSLNIMTKVATVWFTPNLRATAGMLVAANYGGIIAMFFVPCIATGEDKIEFALIIIAVLCTITLVPHIFLPARPAKAPLVEPSEARPSLLRGTAVLLKNGHFWILCAVHGINVGLSVAWGGLFNQAVTPYGYSNEESGNIVAVGMVAGALGCFVAGPILDATKRHILFLKLMAPLMCSTYVALIFIINRGSLAAILYVNALNQFFLSFMVPVVIELGVEVSYPIAESISTSILWQFSQLIGFILILVMDNFRDEKGIPHNNMFKALIFQACTAGVCMLLCFAYNGRMKRSDAEKSEILPQKPPMTHRELSYGQESTETLAITNEKNAEKV</sequence>
<protein>
    <submittedName>
        <fullName evidence="7">Uncharacterized protein</fullName>
    </submittedName>
</protein>
<gene>
    <name evidence="7" type="ORF">EC973_003737</name>
</gene>
<evidence type="ECO:0000256" key="5">
    <source>
        <dbReference type="SAM" id="MobiDB-lite"/>
    </source>
</evidence>
<name>A0A8H7EKY6_9FUNG</name>
<dbReference type="GO" id="GO:0016020">
    <property type="term" value="C:membrane"/>
    <property type="evidence" value="ECO:0007669"/>
    <property type="project" value="UniProtKB-SubCell"/>
</dbReference>
<feature type="transmembrane region" description="Helical" evidence="6">
    <location>
        <begin position="276"/>
        <end position="297"/>
    </location>
</feature>
<dbReference type="OrthoDB" id="422206at2759"/>
<reference evidence="7" key="1">
    <citation type="submission" date="2020-01" db="EMBL/GenBank/DDBJ databases">
        <title>Genome Sequencing of Three Apophysomyces-Like Fungal Strains Confirms a Novel Fungal Genus in the Mucoromycota with divergent Burkholderia-like Endosymbiotic Bacteria.</title>
        <authorList>
            <person name="Stajich J.E."/>
            <person name="Macias A.M."/>
            <person name="Carter-House D."/>
            <person name="Lovett B."/>
            <person name="Kasson L.R."/>
            <person name="Berry K."/>
            <person name="Grigoriev I."/>
            <person name="Chang Y."/>
            <person name="Spatafora J."/>
            <person name="Kasson M.T."/>
        </authorList>
    </citation>
    <scope>NUCLEOTIDE SEQUENCE</scope>
    <source>
        <strain evidence="7">NRRL A-21654</strain>
    </source>
</reference>
<keyword evidence="4 6" id="KW-0472">Membrane</keyword>
<dbReference type="InterPro" id="IPR036259">
    <property type="entry name" value="MFS_trans_sf"/>
</dbReference>
<dbReference type="GO" id="GO:0022857">
    <property type="term" value="F:transmembrane transporter activity"/>
    <property type="evidence" value="ECO:0007669"/>
    <property type="project" value="InterPro"/>
</dbReference>
<comment type="caution">
    <text evidence="7">The sequence shown here is derived from an EMBL/GenBank/DDBJ whole genome shotgun (WGS) entry which is preliminary data.</text>
</comment>
<dbReference type="EMBL" id="JABAYA010000216">
    <property type="protein sequence ID" value="KAF7722055.1"/>
    <property type="molecule type" value="Genomic_DNA"/>
</dbReference>
<keyword evidence="3 6" id="KW-1133">Transmembrane helix</keyword>
<evidence type="ECO:0000256" key="6">
    <source>
        <dbReference type="SAM" id="Phobius"/>
    </source>
</evidence>
<keyword evidence="2 6" id="KW-0812">Transmembrane</keyword>
<feature type="transmembrane region" description="Helical" evidence="6">
    <location>
        <begin position="153"/>
        <end position="172"/>
    </location>
</feature>
<proteinExistence type="predicted"/>
<feature type="transmembrane region" description="Helical" evidence="6">
    <location>
        <begin position="6"/>
        <end position="27"/>
    </location>
</feature>
<evidence type="ECO:0000256" key="1">
    <source>
        <dbReference type="ARBA" id="ARBA00004141"/>
    </source>
</evidence>
<feature type="transmembrane region" description="Helical" evidence="6">
    <location>
        <begin position="184"/>
        <end position="211"/>
    </location>
</feature>
<dbReference type="PANTHER" id="PTHR10924">
    <property type="entry name" value="MAJOR FACILITATOR SUPERFAMILY PROTEIN-RELATED"/>
    <property type="match status" value="1"/>
</dbReference>
<comment type="subcellular location">
    <subcellularLocation>
        <location evidence="1">Membrane</location>
        <topology evidence="1">Multi-pass membrane protein</topology>
    </subcellularLocation>
</comment>
<accession>A0A8H7EKY6</accession>
<feature type="transmembrane region" description="Helical" evidence="6">
    <location>
        <begin position="113"/>
        <end position="133"/>
    </location>
</feature>
<feature type="transmembrane region" description="Helical" evidence="6">
    <location>
        <begin position="39"/>
        <end position="58"/>
    </location>
</feature>
<evidence type="ECO:0000313" key="8">
    <source>
        <dbReference type="Proteomes" id="UP000605846"/>
    </source>
</evidence>